<reference evidence="2" key="1">
    <citation type="submission" date="2023-02" db="EMBL/GenBank/DDBJ databases">
        <title>Genome sequence of Hyphococcus flavus.</title>
        <authorList>
            <person name="Rong J.-C."/>
            <person name="Zhao Q."/>
            <person name="Yi M."/>
            <person name="Wu J.-Y."/>
        </authorList>
    </citation>
    <scope>NUCLEOTIDE SEQUENCE</scope>
    <source>
        <strain evidence="2">MCCC 1K03223</strain>
    </source>
</reference>
<proteinExistence type="predicted"/>
<evidence type="ECO:0008006" key="4">
    <source>
        <dbReference type="Google" id="ProtNLM"/>
    </source>
</evidence>
<evidence type="ECO:0000313" key="3">
    <source>
        <dbReference type="Proteomes" id="UP001214043"/>
    </source>
</evidence>
<feature type="chain" id="PRO_5042221890" description="DUF1579 domain-containing protein" evidence="1">
    <location>
        <begin position="21"/>
        <end position="168"/>
    </location>
</feature>
<evidence type="ECO:0000256" key="1">
    <source>
        <dbReference type="SAM" id="SignalP"/>
    </source>
</evidence>
<dbReference type="KEGG" id="hfl:PUV54_05570"/>
<gene>
    <name evidence="2" type="ORF">PUV54_05570</name>
</gene>
<keyword evidence="1" id="KW-0732">Signal</keyword>
<dbReference type="EMBL" id="CP118166">
    <property type="protein sequence ID" value="WDI32664.1"/>
    <property type="molecule type" value="Genomic_DNA"/>
</dbReference>
<dbReference type="Proteomes" id="UP001214043">
    <property type="component" value="Chromosome"/>
</dbReference>
<keyword evidence="3" id="KW-1185">Reference proteome</keyword>
<accession>A0AAE9ZD23</accession>
<sequence length="168" mass="18889">MFRILFAICAFWSLALSAAAEENTVSLLKQLEGVWVSDGDAFGGPAKTTMQWSKALDGKFMRLEYKIDMRPGTQNASVFAGTAYYQRSPDDPVRAFWADTQGSLHPIAATREDNALIAHWGREDAGEQGRSRYELLSSGEVRVTDWVKTDDGWRQFNQNTFIRVETAE</sequence>
<protein>
    <recommendedName>
        <fullName evidence="4">DUF1579 domain-containing protein</fullName>
    </recommendedName>
</protein>
<organism evidence="2 3">
    <name type="scientific">Hyphococcus flavus</name>
    <dbReference type="NCBI Taxonomy" id="1866326"/>
    <lineage>
        <taxon>Bacteria</taxon>
        <taxon>Pseudomonadati</taxon>
        <taxon>Pseudomonadota</taxon>
        <taxon>Alphaproteobacteria</taxon>
        <taxon>Parvularculales</taxon>
        <taxon>Parvularculaceae</taxon>
        <taxon>Hyphococcus</taxon>
    </lineage>
</organism>
<dbReference type="AlphaFoldDB" id="A0AAE9ZD23"/>
<feature type="signal peptide" evidence="1">
    <location>
        <begin position="1"/>
        <end position="20"/>
    </location>
</feature>
<evidence type="ECO:0000313" key="2">
    <source>
        <dbReference type="EMBL" id="WDI32664.1"/>
    </source>
</evidence>
<name>A0AAE9ZD23_9PROT</name>
<dbReference type="RefSeq" id="WP_274494603.1">
    <property type="nucleotide sequence ID" value="NZ_CP118166.1"/>
</dbReference>